<dbReference type="InterPro" id="IPR057242">
    <property type="entry name" value="PCFS4-like"/>
</dbReference>
<evidence type="ECO:0000259" key="1">
    <source>
        <dbReference type="Pfam" id="PF23228"/>
    </source>
</evidence>
<dbReference type="AlphaFoldDB" id="A0A4P1RAQ2"/>
<dbReference type="PANTHER" id="PTHR15921:SF3">
    <property type="entry name" value="PRE-MRNA CLEAVAGE COMPLEX 2 PROTEIN PCF11"/>
    <property type="match status" value="1"/>
</dbReference>
<dbReference type="Gramene" id="OIW06277">
    <property type="protein sequence ID" value="OIW06277"/>
    <property type="gene ID" value="TanjilG_19715"/>
</dbReference>
<feature type="domain" description="PCFS4-like zinc finger" evidence="1">
    <location>
        <begin position="295"/>
        <end position="363"/>
    </location>
</feature>
<dbReference type="GO" id="GO:0003729">
    <property type="term" value="F:mRNA binding"/>
    <property type="evidence" value="ECO:0007669"/>
    <property type="project" value="InterPro"/>
</dbReference>
<dbReference type="STRING" id="3871.A0A4P1RAQ2"/>
<dbReference type="Proteomes" id="UP000188354">
    <property type="component" value="Chromosome LG08"/>
</dbReference>
<gene>
    <name evidence="2" type="ORF">TanjilG_19715</name>
</gene>
<accession>A0A4P1RAQ2</accession>
<dbReference type="EMBL" id="CM007368">
    <property type="protein sequence ID" value="OIW06277.1"/>
    <property type="molecule type" value="Genomic_DNA"/>
</dbReference>
<dbReference type="PANTHER" id="PTHR15921">
    <property type="entry name" value="PRE-MRNA CLEAVAGE COMPLEX II"/>
    <property type="match status" value="1"/>
</dbReference>
<name>A0A4P1RAQ2_LUPAN</name>
<dbReference type="GO" id="GO:0006369">
    <property type="term" value="P:termination of RNA polymerase II transcription"/>
    <property type="evidence" value="ECO:0007669"/>
    <property type="project" value="InterPro"/>
</dbReference>
<dbReference type="GO" id="GO:0031124">
    <property type="term" value="P:mRNA 3'-end processing"/>
    <property type="evidence" value="ECO:0007669"/>
    <property type="project" value="InterPro"/>
</dbReference>
<reference evidence="2 3" key="1">
    <citation type="journal article" date="2017" name="Plant Biotechnol. J.">
        <title>A comprehensive draft genome sequence for lupin (Lupinus angustifolius), an emerging health food: insights into plant-microbe interactions and legume evolution.</title>
        <authorList>
            <person name="Hane J.K."/>
            <person name="Ming Y."/>
            <person name="Kamphuis L.G."/>
            <person name="Nelson M.N."/>
            <person name="Garg G."/>
            <person name="Atkins C.A."/>
            <person name="Bayer P.E."/>
            <person name="Bravo A."/>
            <person name="Bringans S."/>
            <person name="Cannon S."/>
            <person name="Edwards D."/>
            <person name="Foley R."/>
            <person name="Gao L.L."/>
            <person name="Harrison M.J."/>
            <person name="Huang W."/>
            <person name="Hurgobin B."/>
            <person name="Li S."/>
            <person name="Liu C.W."/>
            <person name="McGrath A."/>
            <person name="Morahan G."/>
            <person name="Murray J."/>
            <person name="Weller J."/>
            <person name="Jian J."/>
            <person name="Singh K.B."/>
        </authorList>
    </citation>
    <scope>NUCLEOTIDE SEQUENCE</scope>
    <source>
        <strain evidence="3">cv. Tanjil</strain>
        <tissue evidence="2">Whole plant</tissue>
    </source>
</reference>
<sequence>MMKPDRENDIKFKSFIKTSKGVVDDKTGAISYSNEDPERADRALGAARPWVNPSVNMHLYERSHRDASNDPVLEKIIGASYGGNECSSDLSRILGSGIGRTGGRVTELGHYRSWFKAGGVAGTTSVKRNGFSLKHNFSNTKADLQLTQHKPSTQNCLMSSSCKHSEEEEYMWDDMNSRLAGHGAPKFTNNGSKYPWTGNDENLEVEDHLQIQYPLRANVDMEVPTESLAIERRQLPAFWLHPLLSLQRQEHHSIDELNRKPHHSEGFVSTFADHPSEHDCSDSVDTCSKEKDSCQEDVMVPEDENQCLCVLCGDLFEAFYSQENDERMFKGAIYMTNSDSNSDLGIGNKSTASSPIIHARCLS</sequence>
<dbReference type="GO" id="GO:0005849">
    <property type="term" value="C:mRNA cleavage factor complex"/>
    <property type="evidence" value="ECO:0007669"/>
    <property type="project" value="TreeGrafter"/>
</dbReference>
<evidence type="ECO:0000313" key="3">
    <source>
        <dbReference type="Proteomes" id="UP000188354"/>
    </source>
</evidence>
<dbReference type="GO" id="GO:0000993">
    <property type="term" value="F:RNA polymerase II complex binding"/>
    <property type="evidence" value="ECO:0007669"/>
    <property type="project" value="InterPro"/>
</dbReference>
<evidence type="ECO:0000313" key="2">
    <source>
        <dbReference type="EMBL" id="OIW06277.1"/>
    </source>
</evidence>
<dbReference type="InterPro" id="IPR045154">
    <property type="entry name" value="PCF11-like"/>
</dbReference>
<protein>
    <recommendedName>
        <fullName evidence="1">PCFS4-like zinc finger domain-containing protein</fullName>
    </recommendedName>
</protein>
<dbReference type="GO" id="GO:0005737">
    <property type="term" value="C:cytoplasm"/>
    <property type="evidence" value="ECO:0007669"/>
    <property type="project" value="TreeGrafter"/>
</dbReference>
<dbReference type="Pfam" id="PF23228">
    <property type="entry name" value="zf_PCFS4"/>
    <property type="match status" value="1"/>
</dbReference>
<organism evidence="2 3">
    <name type="scientific">Lupinus angustifolius</name>
    <name type="common">Narrow-leaved blue lupine</name>
    <dbReference type="NCBI Taxonomy" id="3871"/>
    <lineage>
        <taxon>Eukaryota</taxon>
        <taxon>Viridiplantae</taxon>
        <taxon>Streptophyta</taxon>
        <taxon>Embryophyta</taxon>
        <taxon>Tracheophyta</taxon>
        <taxon>Spermatophyta</taxon>
        <taxon>Magnoliopsida</taxon>
        <taxon>eudicotyledons</taxon>
        <taxon>Gunneridae</taxon>
        <taxon>Pentapetalae</taxon>
        <taxon>rosids</taxon>
        <taxon>fabids</taxon>
        <taxon>Fabales</taxon>
        <taxon>Fabaceae</taxon>
        <taxon>Papilionoideae</taxon>
        <taxon>50 kb inversion clade</taxon>
        <taxon>genistoids sensu lato</taxon>
        <taxon>core genistoids</taxon>
        <taxon>Genisteae</taxon>
        <taxon>Lupinus</taxon>
    </lineage>
</organism>
<keyword evidence="3" id="KW-1185">Reference proteome</keyword>
<proteinExistence type="predicted"/>